<proteinExistence type="predicted"/>
<keyword evidence="4" id="KW-1185">Reference proteome</keyword>
<sequence>MSKGIKYTAMAAALGVVANTLQRTADVYGTLNSQDANYRDLQQQVAAALNLPEDPDADTPPPPVVLAAMTPEQVEHAVTRMTAAAASADVADKVIAEIERSDHAVMDALAQTRADILASVVPATEPAAATA</sequence>
<reference evidence="1 4" key="3">
    <citation type="submission" date="2019-12" db="EMBL/GenBank/DDBJ databases">
        <title>Draft Genome Sequences of Six Type Strains of the Genus Massilia.</title>
        <authorList>
            <person name="Miess H."/>
            <person name="Frediansyah A."/>
            <person name="Goeker M."/>
            <person name="Gross H."/>
        </authorList>
    </citation>
    <scope>NUCLEOTIDE SEQUENCE [LARGE SCALE GENOMIC DNA]</scope>
    <source>
        <strain evidence="1 4">DSM 26639</strain>
    </source>
</reference>
<protein>
    <submittedName>
        <fullName evidence="2">Uncharacterized protein</fullName>
    </submittedName>
</protein>
<dbReference type="AlphaFoldDB" id="A0A562PQ42"/>
<evidence type="ECO:0000313" key="2">
    <source>
        <dbReference type="EMBL" id="TWI46571.1"/>
    </source>
</evidence>
<dbReference type="Proteomes" id="UP000315112">
    <property type="component" value="Unassembled WGS sequence"/>
</dbReference>
<dbReference type="EMBL" id="CP046904">
    <property type="protein sequence ID" value="QGZ37762.1"/>
    <property type="molecule type" value="Genomic_DNA"/>
</dbReference>
<accession>A0A562PQ42</accession>
<dbReference type="Proteomes" id="UP000437862">
    <property type="component" value="Chromosome"/>
</dbReference>
<dbReference type="EMBL" id="VLKW01000005">
    <property type="protein sequence ID" value="TWI46571.1"/>
    <property type="molecule type" value="Genomic_DNA"/>
</dbReference>
<evidence type="ECO:0000313" key="4">
    <source>
        <dbReference type="Proteomes" id="UP000437862"/>
    </source>
</evidence>
<name>A0A562PQ42_9BURK</name>
<reference evidence="2 3" key="1">
    <citation type="journal article" date="2015" name="Stand. Genomic Sci.">
        <title>Genomic Encyclopedia of Bacterial and Archaeal Type Strains, Phase III: the genomes of soil and plant-associated and newly described type strains.</title>
        <authorList>
            <person name="Whitman W.B."/>
            <person name="Woyke T."/>
            <person name="Klenk H.P."/>
            <person name="Zhou Y."/>
            <person name="Lilburn T.G."/>
            <person name="Beck B.J."/>
            <person name="De Vos P."/>
            <person name="Vandamme P."/>
            <person name="Eisen J.A."/>
            <person name="Garrity G."/>
            <person name="Hugenholtz P."/>
            <person name="Kyrpides N.C."/>
        </authorList>
    </citation>
    <scope>NUCLEOTIDE SEQUENCE [LARGE SCALE GENOMIC DNA]</scope>
    <source>
        <strain evidence="2 3">CGMCC 1.10685</strain>
    </source>
</reference>
<evidence type="ECO:0000313" key="1">
    <source>
        <dbReference type="EMBL" id="QGZ37762.1"/>
    </source>
</evidence>
<gene>
    <name evidence="1" type="ORF">GO485_00950</name>
    <name evidence="2" type="ORF">IP92_02930</name>
</gene>
<dbReference type="OrthoDB" id="10010496at2"/>
<dbReference type="RefSeq" id="WP_145876138.1">
    <property type="nucleotide sequence ID" value="NZ_CP046904.1"/>
</dbReference>
<reference evidence="2" key="2">
    <citation type="submission" date="2019-07" db="EMBL/GenBank/DDBJ databases">
        <authorList>
            <person name="Whitman W."/>
            <person name="Huntemann M."/>
            <person name="Clum A."/>
            <person name="Pillay M."/>
            <person name="Palaniappan K."/>
            <person name="Varghese N."/>
            <person name="Mikhailova N."/>
            <person name="Stamatis D."/>
            <person name="Reddy T."/>
            <person name="Daum C."/>
            <person name="Shapiro N."/>
            <person name="Ivanova N."/>
            <person name="Kyrpides N."/>
            <person name="Woyke T."/>
        </authorList>
    </citation>
    <scope>NUCLEOTIDE SEQUENCE</scope>
    <source>
        <strain evidence="2">CGMCC 1.10685</strain>
    </source>
</reference>
<evidence type="ECO:0000313" key="3">
    <source>
        <dbReference type="Proteomes" id="UP000315112"/>
    </source>
</evidence>
<organism evidence="2 3">
    <name type="scientific">Pseudoduganella flava</name>
    <dbReference type="NCBI Taxonomy" id="871742"/>
    <lineage>
        <taxon>Bacteria</taxon>
        <taxon>Pseudomonadati</taxon>
        <taxon>Pseudomonadota</taxon>
        <taxon>Betaproteobacteria</taxon>
        <taxon>Burkholderiales</taxon>
        <taxon>Oxalobacteraceae</taxon>
        <taxon>Telluria group</taxon>
        <taxon>Pseudoduganella</taxon>
    </lineage>
</organism>